<dbReference type="NCBIfam" id="TIGR00107">
    <property type="entry name" value="deoD"/>
    <property type="match status" value="1"/>
</dbReference>
<sequence>MTPHIHANLGDFAKTVLMPGDPLRAKFIAENFLSDVHEVSHVRNMLAYTGNFQGKPVSVMGSGMGMASIGIYSWELFTHFDVDAIIRVGSCGAYTEELKLFDVLLAESAWSESSFANTQNGHKDPITLPSAALNQRLLTTANEINVPLYQGKIHSSDVFYRQEENAHERLYREHQVIAVEMESFALFHNAQVLGKQAACLLTVSDHLVTQQAASSEDRERAFTQMMQVALHSLR</sequence>
<evidence type="ECO:0000313" key="8">
    <source>
        <dbReference type="EMBL" id="RUO20225.1"/>
    </source>
</evidence>
<evidence type="ECO:0000256" key="5">
    <source>
        <dbReference type="ARBA" id="ARBA00022679"/>
    </source>
</evidence>
<evidence type="ECO:0000256" key="3">
    <source>
        <dbReference type="ARBA" id="ARBA00021980"/>
    </source>
</evidence>
<gene>
    <name evidence="8" type="primary">deoD</name>
    <name evidence="8" type="ORF">CWE06_06255</name>
</gene>
<evidence type="ECO:0000313" key="9">
    <source>
        <dbReference type="Proteomes" id="UP000288212"/>
    </source>
</evidence>
<comment type="similarity">
    <text evidence="1">Belongs to the PNP/UDP phosphorylase family.</text>
</comment>
<dbReference type="PANTHER" id="PTHR43691:SF11">
    <property type="entry name" value="FI09636P-RELATED"/>
    <property type="match status" value="1"/>
</dbReference>
<dbReference type="RefSeq" id="WP_126792262.1">
    <property type="nucleotide sequence ID" value="NZ_PIPI01000003.1"/>
</dbReference>
<dbReference type="PROSITE" id="PS01232">
    <property type="entry name" value="PNP_UDP_1"/>
    <property type="match status" value="1"/>
</dbReference>
<comment type="catalytic activity">
    <reaction evidence="6">
        <text>uridine + phosphate = alpha-D-ribose 1-phosphate + uracil</text>
        <dbReference type="Rhea" id="RHEA:24388"/>
        <dbReference type="ChEBI" id="CHEBI:16704"/>
        <dbReference type="ChEBI" id="CHEBI:17568"/>
        <dbReference type="ChEBI" id="CHEBI:43474"/>
        <dbReference type="ChEBI" id="CHEBI:57720"/>
        <dbReference type="EC" id="2.4.2.3"/>
    </reaction>
</comment>
<dbReference type="CDD" id="cd09006">
    <property type="entry name" value="PNP_EcPNPI-like"/>
    <property type="match status" value="1"/>
</dbReference>
<feature type="domain" description="Nucleoside phosphorylase" evidence="7">
    <location>
        <begin position="15"/>
        <end position="221"/>
    </location>
</feature>
<evidence type="ECO:0000256" key="1">
    <source>
        <dbReference type="ARBA" id="ARBA00010456"/>
    </source>
</evidence>
<dbReference type="InterPro" id="IPR000845">
    <property type="entry name" value="Nucleoside_phosphorylase_d"/>
</dbReference>
<dbReference type="EC" id="2.4.2.3" evidence="2"/>
<dbReference type="GO" id="GO:0004850">
    <property type="term" value="F:uridine phosphorylase activity"/>
    <property type="evidence" value="ECO:0007669"/>
    <property type="project" value="UniProtKB-EC"/>
</dbReference>
<comment type="caution">
    <text evidence="8">The sequence shown here is derived from an EMBL/GenBank/DDBJ whole genome shotgun (WGS) entry which is preliminary data.</text>
</comment>
<protein>
    <recommendedName>
        <fullName evidence="3">Uridine phosphorylase</fullName>
        <ecNumber evidence="2">2.4.2.3</ecNumber>
    </recommendedName>
</protein>
<evidence type="ECO:0000259" key="7">
    <source>
        <dbReference type="Pfam" id="PF01048"/>
    </source>
</evidence>
<dbReference type="AlphaFoldDB" id="A0A432VUR8"/>
<dbReference type="GO" id="GO:0004731">
    <property type="term" value="F:purine-nucleoside phosphorylase activity"/>
    <property type="evidence" value="ECO:0007669"/>
    <property type="project" value="InterPro"/>
</dbReference>
<reference evidence="8 9" key="1">
    <citation type="journal article" date="2011" name="Front. Microbiol.">
        <title>Genomic signatures of strain selection and enhancement in Bacillus atrophaeus var. globigii, a historical biowarfare simulant.</title>
        <authorList>
            <person name="Gibbons H.S."/>
            <person name="Broomall S.M."/>
            <person name="McNew L.A."/>
            <person name="Daligault H."/>
            <person name="Chapman C."/>
            <person name="Bruce D."/>
            <person name="Karavis M."/>
            <person name="Krepps M."/>
            <person name="McGregor P.A."/>
            <person name="Hong C."/>
            <person name="Park K.H."/>
            <person name="Akmal A."/>
            <person name="Feldman A."/>
            <person name="Lin J.S."/>
            <person name="Chang W.E."/>
            <person name="Higgs B.W."/>
            <person name="Demirev P."/>
            <person name="Lindquist J."/>
            <person name="Liem A."/>
            <person name="Fochler E."/>
            <person name="Read T.D."/>
            <person name="Tapia R."/>
            <person name="Johnson S."/>
            <person name="Bishop-Lilly K.A."/>
            <person name="Detter C."/>
            <person name="Han C."/>
            <person name="Sozhamannan S."/>
            <person name="Rosenzweig C.N."/>
            <person name="Skowronski E.W."/>
        </authorList>
    </citation>
    <scope>NUCLEOTIDE SEQUENCE [LARGE SCALE GENOMIC DNA]</scope>
    <source>
        <strain evidence="8 9">AK5</strain>
    </source>
</reference>
<dbReference type="GO" id="GO:0005829">
    <property type="term" value="C:cytosol"/>
    <property type="evidence" value="ECO:0007669"/>
    <property type="project" value="TreeGrafter"/>
</dbReference>
<dbReference type="OrthoDB" id="9782889at2"/>
<dbReference type="InterPro" id="IPR018016">
    <property type="entry name" value="Nucleoside_phosphorylase_CS"/>
</dbReference>
<dbReference type="NCBIfam" id="NF004489">
    <property type="entry name" value="PRK05819.1"/>
    <property type="match status" value="1"/>
</dbReference>
<dbReference type="SUPFAM" id="SSF53167">
    <property type="entry name" value="Purine and uridine phosphorylases"/>
    <property type="match status" value="1"/>
</dbReference>
<dbReference type="InterPro" id="IPR004402">
    <property type="entry name" value="DeoD-type"/>
</dbReference>
<dbReference type="GO" id="GO:0006152">
    <property type="term" value="P:purine nucleoside catabolic process"/>
    <property type="evidence" value="ECO:0007669"/>
    <property type="project" value="TreeGrafter"/>
</dbReference>
<keyword evidence="5" id="KW-0808">Transferase</keyword>
<dbReference type="Pfam" id="PF01048">
    <property type="entry name" value="PNP_UDP_1"/>
    <property type="match status" value="1"/>
</dbReference>
<evidence type="ECO:0000256" key="2">
    <source>
        <dbReference type="ARBA" id="ARBA00011888"/>
    </source>
</evidence>
<dbReference type="PANTHER" id="PTHR43691">
    <property type="entry name" value="URIDINE PHOSPHORYLASE"/>
    <property type="match status" value="1"/>
</dbReference>
<organism evidence="8 9">
    <name type="scientific">Aliidiomarina haloalkalitolerans</name>
    <dbReference type="NCBI Taxonomy" id="859059"/>
    <lineage>
        <taxon>Bacteria</taxon>
        <taxon>Pseudomonadati</taxon>
        <taxon>Pseudomonadota</taxon>
        <taxon>Gammaproteobacteria</taxon>
        <taxon>Alteromonadales</taxon>
        <taxon>Idiomarinaceae</taxon>
        <taxon>Aliidiomarina</taxon>
    </lineage>
</organism>
<proteinExistence type="inferred from homology"/>
<accession>A0A432VUR8</accession>
<dbReference type="InterPro" id="IPR035994">
    <property type="entry name" value="Nucleoside_phosphorylase_sf"/>
</dbReference>
<keyword evidence="4" id="KW-0328">Glycosyltransferase</keyword>
<evidence type="ECO:0000256" key="4">
    <source>
        <dbReference type="ARBA" id="ARBA00022676"/>
    </source>
</evidence>
<dbReference type="Gene3D" id="3.40.50.1580">
    <property type="entry name" value="Nucleoside phosphorylase domain"/>
    <property type="match status" value="1"/>
</dbReference>
<dbReference type="Proteomes" id="UP000288212">
    <property type="component" value="Unassembled WGS sequence"/>
</dbReference>
<keyword evidence="9" id="KW-1185">Reference proteome</keyword>
<name>A0A432VUR8_9GAMM</name>
<evidence type="ECO:0000256" key="6">
    <source>
        <dbReference type="ARBA" id="ARBA00048447"/>
    </source>
</evidence>
<dbReference type="EMBL" id="PIPI01000003">
    <property type="protein sequence ID" value="RUO20225.1"/>
    <property type="molecule type" value="Genomic_DNA"/>
</dbReference>